<dbReference type="AlphaFoldDB" id="A0A443SBP5"/>
<dbReference type="Proteomes" id="UP000288716">
    <property type="component" value="Unassembled WGS sequence"/>
</dbReference>
<dbReference type="SUPFAM" id="SSF53383">
    <property type="entry name" value="PLP-dependent transferases"/>
    <property type="match status" value="1"/>
</dbReference>
<dbReference type="Pfam" id="PF01212">
    <property type="entry name" value="Beta_elim_lyase"/>
    <property type="match status" value="1"/>
</dbReference>
<comment type="caution">
    <text evidence="4">The sequence shown here is derived from an EMBL/GenBank/DDBJ whole genome shotgun (WGS) entry which is preliminary data.</text>
</comment>
<evidence type="ECO:0000256" key="2">
    <source>
        <dbReference type="ARBA" id="ARBA00022898"/>
    </source>
</evidence>
<feature type="domain" description="Aromatic amino acid beta-eliminating lyase/threonine aldolase" evidence="3">
    <location>
        <begin position="7"/>
        <end position="41"/>
    </location>
</feature>
<dbReference type="STRING" id="299467.A0A443SBP5"/>
<evidence type="ECO:0000313" key="5">
    <source>
        <dbReference type="Proteomes" id="UP000288716"/>
    </source>
</evidence>
<proteinExistence type="predicted"/>
<comment type="cofactor">
    <cofactor evidence="1">
        <name>pyridoxal 5'-phosphate</name>
        <dbReference type="ChEBI" id="CHEBI:597326"/>
    </cofactor>
</comment>
<keyword evidence="5" id="KW-1185">Reference proteome</keyword>
<keyword evidence="2" id="KW-0663">Pyridoxal phosphate</keyword>
<dbReference type="GO" id="GO:0006520">
    <property type="term" value="P:amino acid metabolic process"/>
    <property type="evidence" value="ECO:0007669"/>
    <property type="project" value="InterPro"/>
</dbReference>
<sequence>MNSRVIDVRSDTVTTVTNEMKQAMVDAIVGDDVYGEDKTVNGT</sequence>
<dbReference type="InterPro" id="IPR015421">
    <property type="entry name" value="PyrdxlP-dep_Trfase_major"/>
</dbReference>
<dbReference type="Gene3D" id="3.40.640.10">
    <property type="entry name" value="Type I PLP-dependent aspartate aminotransferase-like (Major domain)"/>
    <property type="match status" value="1"/>
</dbReference>
<dbReference type="InterPro" id="IPR015424">
    <property type="entry name" value="PyrdxlP-dep_Trfase"/>
</dbReference>
<dbReference type="OrthoDB" id="10261951at2759"/>
<dbReference type="InterPro" id="IPR001597">
    <property type="entry name" value="ArAA_b-elim_lyase/Thr_aldolase"/>
</dbReference>
<name>A0A443SBP5_9ACAR</name>
<accession>A0A443SBP5</accession>
<protein>
    <submittedName>
        <fullName evidence="4">L-allo-threonine aldolase-like protein</fullName>
    </submittedName>
</protein>
<evidence type="ECO:0000259" key="3">
    <source>
        <dbReference type="Pfam" id="PF01212"/>
    </source>
</evidence>
<dbReference type="EMBL" id="NCKV01004213">
    <property type="protein sequence ID" value="RWS24959.1"/>
    <property type="molecule type" value="Genomic_DNA"/>
</dbReference>
<evidence type="ECO:0000313" key="4">
    <source>
        <dbReference type="EMBL" id="RWS24959.1"/>
    </source>
</evidence>
<evidence type="ECO:0000256" key="1">
    <source>
        <dbReference type="ARBA" id="ARBA00001933"/>
    </source>
</evidence>
<dbReference type="GO" id="GO:0016829">
    <property type="term" value="F:lyase activity"/>
    <property type="evidence" value="ECO:0007669"/>
    <property type="project" value="InterPro"/>
</dbReference>
<dbReference type="VEuPathDB" id="VectorBase:LDEU007081"/>
<organism evidence="4 5">
    <name type="scientific">Leptotrombidium deliense</name>
    <dbReference type="NCBI Taxonomy" id="299467"/>
    <lineage>
        <taxon>Eukaryota</taxon>
        <taxon>Metazoa</taxon>
        <taxon>Ecdysozoa</taxon>
        <taxon>Arthropoda</taxon>
        <taxon>Chelicerata</taxon>
        <taxon>Arachnida</taxon>
        <taxon>Acari</taxon>
        <taxon>Acariformes</taxon>
        <taxon>Trombidiformes</taxon>
        <taxon>Prostigmata</taxon>
        <taxon>Anystina</taxon>
        <taxon>Parasitengona</taxon>
        <taxon>Trombiculoidea</taxon>
        <taxon>Trombiculidae</taxon>
        <taxon>Leptotrombidium</taxon>
    </lineage>
</organism>
<reference evidence="4 5" key="1">
    <citation type="journal article" date="2018" name="Gigascience">
        <title>Genomes of trombidid mites reveal novel predicted allergens and laterally-transferred genes associated with secondary metabolism.</title>
        <authorList>
            <person name="Dong X."/>
            <person name="Chaisiri K."/>
            <person name="Xia D."/>
            <person name="Armstrong S.D."/>
            <person name="Fang Y."/>
            <person name="Donnelly M.J."/>
            <person name="Kadowaki T."/>
            <person name="McGarry J.W."/>
            <person name="Darby A.C."/>
            <person name="Makepeace B.L."/>
        </authorList>
    </citation>
    <scope>NUCLEOTIDE SEQUENCE [LARGE SCALE GENOMIC DNA]</scope>
    <source>
        <strain evidence="4">UoL-UT</strain>
    </source>
</reference>
<gene>
    <name evidence="4" type="ORF">B4U80_06621</name>
</gene>